<evidence type="ECO:0000259" key="8">
    <source>
        <dbReference type="PROSITE" id="PS51192"/>
    </source>
</evidence>
<dbReference type="PANTHER" id="PTHR47959:SF13">
    <property type="entry name" value="ATP-DEPENDENT RNA HELICASE RHLE"/>
    <property type="match status" value="1"/>
</dbReference>
<comment type="caution">
    <text evidence="11">The sequence shown here is derived from an EMBL/GenBank/DDBJ whole genome shotgun (WGS) entry which is preliminary data.</text>
</comment>
<dbReference type="InterPro" id="IPR050079">
    <property type="entry name" value="DEAD_box_RNA_helicase"/>
</dbReference>
<keyword evidence="12" id="KW-1185">Reference proteome</keyword>
<dbReference type="SMART" id="SM00487">
    <property type="entry name" value="DEXDc"/>
    <property type="match status" value="1"/>
</dbReference>
<feature type="compositionally biased region" description="Basic and acidic residues" evidence="7">
    <location>
        <begin position="644"/>
        <end position="655"/>
    </location>
</feature>
<keyword evidence="1" id="KW-0547">Nucleotide-binding</keyword>
<dbReference type="PANTHER" id="PTHR47959">
    <property type="entry name" value="ATP-DEPENDENT RNA HELICASE RHLE-RELATED"/>
    <property type="match status" value="1"/>
</dbReference>
<evidence type="ECO:0000256" key="3">
    <source>
        <dbReference type="ARBA" id="ARBA00022806"/>
    </source>
</evidence>
<keyword evidence="2" id="KW-0378">Hydrolase</keyword>
<evidence type="ECO:0000256" key="2">
    <source>
        <dbReference type="ARBA" id="ARBA00022801"/>
    </source>
</evidence>
<evidence type="ECO:0000256" key="6">
    <source>
        <dbReference type="PROSITE-ProRule" id="PRU00552"/>
    </source>
</evidence>
<dbReference type="PROSITE" id="PS51195">
    <property type="entry name" value="Q_MOTIF"/>
    <property type="match status" value="1"/>
</dbReference>
<evidence type="ECO:0000313" key="12">
    <source>
        <dbReference type="Proteomes" id="UP001601992"/>
    </source>
</evidence>
<dbReference type="CDD" id="cd00268">
    <property type="entry name" value="DEADc"/>
    <property type="match status" value="1"/>
</dbReference>
<dbReference type="PROSITE" id="PS51192">
    <property type="entry name" value="HELICASE_ATP_BIND_1"/>
    <property type="match status" value="1"/>
</dbReference>
<dbReference type="InterPro" id="IPR044742">
    <property type="entry name" value="DEAD/DEAH_RhlB"/>
</dbReference>
<dbReference type="Gene3D" id="3.40.50.300">
    <property type="entry name" value="P-loop containing nucleotide triphosphate hydrolases"/>
    <property type="match status" value="2"/>
</dbReference>
<feature type="compositionally biased region" description="Basic and acidic residues" evidence="7">
    <location>
        <begin position="459"/>
        <end position="472"/>
    </location>
</feature>
<dbReference type="CDD" id="cd18787">
    <property type="entry name" value="SF2_C_DEAD"/>
    <property type="match status" value="1"/>
</dbReference>
<dbReference type="Pfam" id="PF00270">
    <property type="entry name" value="DEAD"/>
    <property type="match status" value="1"/>
</dbReference>
<dbReference type="InterPro" id="IPR027417">
    <property type="entry name" value="P-loop_NTPase"/>
</dbReference>
<protein>
    <submittedName>
        <fullName evidence="11">DEAD/DEAH box helicase</fullName>
    </submittedName>
</protein>
<proteinExistence type="inferred from homology"/>
<dbReference type="EMBL" id="JBIAQY010000004">
    <property type="protein sequence ID" value="MFF3568831.1"/>
    <property type="molecule type" value="Genomic_DNA"/>
</dbReference>
<sequence>MNSTEPASGAAATASFAVLGVPAPLVRALRDAGIATPFPIQADTLPDTLAGRDVLGRGRTGSGKTLAFAIPVVARLSNDLAGTARPHRPAGLILAPTRELATQIATALEPLVAAHSMTVTTVFGGVSQHRQVKALAAGADIVVACPGRLEDLMRQGLVDLRSVGITVIDEADHMADLGFLPGVTRILAATPADGQRLLFSATLDNGVDKLVKRFLPDAVLHSVDEAHSPVAAMTHHVFEVASAAVKKDVVRALASGSGRRILFMRTKHQARKLAKTLTAEGIPAVDLHGNLAQNARDRNLAAFAEGSARVLVATDVAARGVHVDGVELVVHVDPPAEHKAYLHRSGRTARAGSAGDVVTLVLPDQRKDTAMLLRKAAITVRPQSVTADSRAVGDLIGVIAPIVMPSAPVQKSPSSAGTSARTRRSGARSDSPVRNGRNVEEIGTPTRNGRGAKSGARSAEARPVGERRRGPKGESVTLQDRRESSRDVSQGSSAGGAFESRGSGSGSRGAKSDPVARRKRRETSNSDGPQSVSGTERRSRASGDGAGGEKARFDRGSWRGRDNVVDSGARGDAPRGGRPDRGATAGKRSSNRDAMESGARRDVSDGKRVESGRGSRDAGARGAGDRSGHAVKSGVRHTHSTSSEGRRNGHERSDSQHGPSGGADRSGAGAPGRRHRQGARNGGRDASGGFLPSGGGRRG</sequence>
<feature type="compositionally biased region" description="Basic and acidic residues" evidence="7">
    <location>
        <begin position="535"/>
        <end position="564"/>
    </location>
</feature>
<feature type="compositionally biased region" description="Polar residues" evidence="7">
    <location>
        <begin position="525"/>
        <end position="534"/>
    </location>
</feature>
<gene>
    <name evidence="11" type="ORF">ACFYXQ_13755</name>
</gene>
<feature type="compositionally biased region" description="Basic and acidic residues" evidence="7">
    <location>
        <begin position="572"/>
        <end position="581"/>
    </location>
</feature>
<keyword evidence="4" id="KW-0067">ATP-binding</keyword>
<evidence type="ECO:0000256" key="4">
    <source>
        <dbReference type="ARBA" id="ARBA00022840"/>
    </source>
</evidence>
<evidence type="ECO:0000256" key="7">
    <source>
        <dbReference type="SAM" id="MobiDB-lite"/>
    </source>
</evidence>
<comment type="similarity">
    <text evidence="5">Belongs to the DEAD box helicase family.</text>
</comment>
<evidence type="ECO:0000313" key="11">
    <source>
        <dbReference type="EMBL" id="MFF3568831.1"/>
    </source>
</evidence>
<dbReference type="InterPro" id="IPR001650">
    <property type="entry name" value="Helicase_C-like"/>
</dbReference>
<organism evidence="11 12">
    <name type="scientific">Nocardia jiangxiensis</name>
    <dbReference type="NCBI Taxonomy" id="282685"/>
    <lineage>
        <taxon>Bacteria</taxon>
        <taxon>Bacillati</taxon>
        <taxon>Actinomycetota</taxon>
        <taxon>Actinomycetes</taxon>
        <taxon>Mycobacteriales</taxon>
        <taxon>Nocardiaceae</taxon>
        <taxon>Nocardia</taxon>
    </lineage>
</organism>
<dbReference type="InterPro" id="IPR014001">
    <property type="entry name" value="Helicase_ATP-bd"/>
</dbReference>
<dbReference type="InterPro" id="IPR014014">
    <property type="entry name" value="RNA_helicase_DEAD_Q_motif"/>
</dbReference>
<evidence type="ECO:0000256" key="5">
    <source>
        <dbReference type="ARBA" id="ARBA00038437"/>
    </source>
</evidence>
<dbReference type="SUPFAM" id="SSF52540">
    <property type="entry name" value="P-loop containing nucleoside triphosphate hydrolases"/>
    <property type="match status" value="1"/>
</dbReference>
<feature type="domain" description="Helicase ATP-binding" evidence="8">
    <location>
        <begin position="45"/>
        <end position="221"/>
    </location>
</feature>
<accession>A0ABW6RXT8</accession>
<evidence type="ECO:0000259" key="10">
    <source>
        <dbReference type="PROSITE" id="PS51195"/>
    </source>
</evidence>
<keyword evidence="3 11" id="KW-0347">Helicase</keyword>
<dbReference type="InterPro" id="IPR011545">
    <property type="entry name" value="DEAD/DEAH_box_helicase_dom"/>
</dbReference>
<name>A0ABW6RXT8_9NOCA</name>
<dbReference type="SMART" id="SM00490">
    <property type="entry name" value="HELICc"/>
    <property type="match status" value="1"/>
</dbReference>
<dbReference type="PROSITE" id="PS51194">
    <property type="entry name" value="HELICASE_CTER"/>
    <property type="match status" value="1"/>
</dbReference>
<dbReference type="RefSeq" id="WP_245567817.1">
    <property type="nucleotide sequence ID" value="NZ_JBIAQY010000004.1"/>
</dbReference>
<evidence type="ECO:0000256" key="1">
    <source>
        <dbReference type="ARBA" id="ARBA00022741"/>
    </source>
</evidence>
<dbReference type="Pfam" id="PF00271">
    <property type="entry name" value="Helicase_C"/>
    <property type="match status" value="1"/>
</dbReference>
<dbReference type="Proteomes" id="UP001601992">
    <property type="component" value="Unassembled WGS sequence"/>
</dbReference>
<feature type="domain" description="DEAD-box RNA helicase Q" evidence="10">
    <location>
        <begin position="14"/>
        <end position="42"/>
    </location>
</feature>
<feature type="short sequence motif" description="Q motif" evidence="6">
    <location>
        <begin position="14"/>
        <end position="42"/>
    </location>
</feature>
<evidence type="ECO:0000259" key="9">
    <source>
        <dbReference type="PROSITE" id="PS51194"/>
    </source>
</evidence>
<feature type="domain" description="Helicase C-terminal" evidence="9">
    <location>
        <begin position="245"/>
        <end position="396"/>
    </location>
</feature>
<feature type="region of interest" description="Disordered" evidence="7">
    <location>
        <begin position="407"/>
        <end position="699"/>
    </location>
</feature>
<feature type="compositionally biased region" description="Basic and acidic residues" evidence="7">
    <location>
        <begin position="590"/>
        <end position="628"/>
    </location>
</feature>
<dbReference type="GO" id="GO:0004386">
    <property type="term" value="F:helicase activity"/>
    <property type="evidence" value="ECO:0007669"/>
    <property type="project" value="UniProtKB-KW"/>
</dbReference>
<reference evidence="11 12" key="1">
    <citation type="submission" date="2024-10" db="EMBL/GenBank/DDBJ databases">
        <title>The Natural Products Discovery Center: Release of the First 8490 Sequenced Strains for Exploring Actinobacteria Biosynthetic Diversity.</title>
        <authorList>
            <person name="Kalkreuter E."/>
            <person name="Kautsar S.A."/>
            <person name="Yang D."/>
            <person name="Bader C.D."/>
            <person name="Teijaro C.N."/>
            <person name="Fluegel L."/>
            <person name="Davis C.M."/>
            <person name="Simpson J.R."/>
            <person name="Lauterbach L."/>
            <person name="Steele A.D."/>
            <person name="Gui C."/>
            <person name="Meng S."/>
            <person name="Li G."/>
            <person name="Viehrig K."/>
            <person name="Ye F."/>
            <person name="Su P."/>
            <person name="Kiefer A.F."/>
            <person name="Nichols A."/>
            <person name="Cepeda A.J."/>
            <person name="Yan W."/>
            <person name="Fan B."/>
            <person name="Jiang Y."/>
            <person name="Adhikari A."/>
            <person name="Zheng C.-J."/>
            <person name="Schuster L."/>
            <person name="Cowan T.M."/>
            <person name="Smanski M.J."/>
            <person name="Chevrette M.G."/>
            <person name="De Carvalho L.P.S."/>
            <person name="Shen B."/>
        </authorList>
    </citation>
    <scope>NUCLEOTIDE SEQUENCE [LARGE SCALE GENOMIC DNA]</scope>
    <source>
        <strain evidence="11 12">NPDC002593</strain>
    </source>
</reference>
<feature type="compositionally biased region" description="Low complexity" evidence="7">
    <location>
        <begin position="491"/>
        <end position="502"/>
    </location>
</feature>